<dbReference type="EMBL" id="NPDP01000086">
    <property type="protein sequence ID" value="PJZ27621.1"/>
    <property type="molecule type" value="Genomic_DNA"/>
</dbReference>
<evidence type="ECO:0000313" key="1">
    <source>
        <dbReference type="EMBL" id="AYV55057.1"/>
    </source>
</evidence>
<dbReference type="AlphaFoldDB" id="A0AAD0XPF4"/>
<dbReference type="EMBL" id="CP033614">
    <property type="protein sequence ID" value="AYV55057.1"/>
    <property type="molecule type" value="Genomic_DNA"/>
</dbReference>
<evidence type="ECO:0000313" key="3">
    <source>
        <dbReference type="Proteomes" id="UP000231919"/>
    </source>
</evidence>
<evidence type="ECO:0000313" key="2">
    <source>
        <dbReference type="EMBL" id="PJZ27621.1"/>
    </source>
</evidence>
<dbReference type="KEGG" id="lkm:EFP84_05745"/>
<reference evidence="1 4" key="2">
    <citation type="submission" date="2018-11" db="EMBL/GenBank/DDBJ databases">
        <title>Complete genome sequence of Leptospira kmetyi isolate LS 001/16 from soil sample associated with a leptospirosis patient in Kelantan.</title>
        <authorList>
            <person name="Muhammad Yusoff F."/>
            <person name="Muhammad Yusoff S."/>
            <person name="Ahmad M.N."/>
            <person name="Yusof N.Y."/>
            <person name="Aziah I."/>
        </authorList>
    </citation>
    <scope>NUCLEOTIDE SEQUENCE [LARGE SCALE GENOMIC DNA]</scope>
    <source>
        <strain evidence="1 4">LS 001/16</strain>
    </source>
</reference>
<accession>A0AAD0XPF4</accession>
<keyword evidence="3" id="KW-1185">Reference proteome</keyword>
<dbReference type="Proteomes" id="UP000231919">
    <property type="component" value="Unassembled WGS sequence"/>
</dbReference>
<sequence>MNRGRGTIEFINSIAILGNYFYPIGFISNEMNAIFPIVLNMSKSYKERANESRLRSKERFVTTDRSDSNLFYPWKLLGVFGSRFKNAGNANGFASVLSACSRSHGVTLRNKNFKEL</sequence>
<evidence type="ECO:0000313" key="4">
    <source>
        <dbReference type="Proteomes" id="UP000276407"/>
    </source>
</evidence>
<gene>
    <name evidence="2" type="ORF">CH378_22120</name>
    <name evidence="1" type="ORF">EFP84_05745</name>
</gene>
<reference evidence="2 3" key="1">
    <citation type="submission" date="2017-07" db="EMBL/GenBank/DDBJ databases">
        <title>Leptospira spp. isolated from tropical soils.</title>
        <authorList>
            <person name="Thibeaux R."/>
            <person name="Iraola G."/>
            <person name="Ferres I."/>
            <person name="Bierque E."/>
            <person name="Girault D."/>
            <person name="Soupe-Gilbert M.-E."/>
            <person name="Picardeau M."/>
            <person name="Goarant C."/>
        </authorList>
    </citation>
    <scope>NUCLEOTIDE SEQUENCE [LARGE SCALE GENOMIC DNA]</scope>
    <source>
        <strain evidence="2 3">JW2-C-B1</strain>
    </source>
</reference>
<organism evidence="1 4">
    <name type="scientific">Leptospira kmetyi</name>
    <dbReference type="NCBI Taxonomy" id="408139"/>
    <lineage>
        <taxon>Bacteria</taxon>
        <taxon>Pseudomonadati</taxon>
        <taxon>Spirochaetota</taxon>
        <taxon>Spirochaetia</taxon>
        <taxon>Leptospirales</taxon>
        <taxon>Leptospiraceae</taxon>
        <taxon>Leptospira</taxon>
    </lineage>
</organism>
<dbReference type="Proteomes" id="UP000276407">
    <property type="component" value="Chromosome 1"/>
</dbReference>
<protein>
    <submittedName>
        <fullName evidence="1">Uncharacterized protein</fullName>
    </submittedName>
</protein>
<name>A0AAD0XPF4_9LEPT</name>
<proteinExistence type="predicted"/>